<dbReference type="Gene3D" id="1.10.260.40">
    <property type="entry name" value="lambda repressor-like DNA-binding domains"/>
    <property type="match status" value="1"/>
</dbReference>
<proteinExistence type="predicted"/>
<dbReference type="PANTHER" id="PTHR46797">
    <property type="entry name" value="HTH-TYPE TRANSCRIPTIONAL REGULATOR"/>
    <property type="match status" value="1"/>
</dbReference>
<dbReference type="EMBL" id="JAAXKY010000246">
    <property type="protein sequence ID" value="NMH82508.1"/>
    <property type="molecule type" value="Genomic_DNA"/>
</dbReference>
<accession>A0ABX1RTD8</accession>
<evidence type="ECO:0000313" key="3">
    <source>
        <dbReference type="EMBL" id="NMH82508.1"/>
    </source>
</evidence>
<evidence type="ECO:0000256" key="1">
    <source>
        <dbReference type="ARBA" id="ARBA00023125"/>
    </source>
</evidence>
<dbReference type="Gene3D" id="2.60.120.10">
    <property type="entry name" value="Jelly Rolls"/>
    <property type="match status" value="1"/>
</dbReference>
<keyword evidence="1" id="KW-0238">DNA-binding</keyword>
<evidence type="ECO:0000259" key="2">
    <source>
        <dbReference type="PROSITE" id="PS50943"/>
    </source>
</evidence>
<dbReference type="Pfam" id="PF07883">
    <property type="entry name" value="Cupin_2"/>
    <property type="match status" value="1"/>
</dbReference>
<evidence type="ECO:0000313" key="4">
    <source>
        <dbReference type="Proteomes" id="UP001296706"/>
    </source>
</evidence>
<dbReference type="InterPro" id="IPR013096">
    <property type="entry name" value="Cupin_2"/>
</dbReference>
<dbReference type="CDD" id="cd02209">
    <property type="entry name" value="cupin_XRE_C"/>
    <property type="match status" value="1"/>
</dbReference>
<organism evidence="3 4">
    <name type="scientific">Pseudonocardia xinjiangensis</name>
    <dbReference type="NCBI Taxonomy" id="75289"/>
    <lineage>
        <taxon>Bacteria</taxon>
        <taxon>Bacillati</taxon>
        <taxon>Actinomycetota</taxon>
        <taxon>Actinomycetes</taxon>
        <taxon>Pseudonocardiales</taxon>
        <taxon>Pseudonocardiaceae</taxon>
        <taxon>Pseudonocardia</taxon>
    </lineage>
</organism>
<dbReference type="InterPro" id="IPR014710">
    <property type="entry name" value="RmlC-like_jellyroll"/>
</dbReference>
<dbReference type="PROSITE" id="PS50943">
    <property type="entry name" value="HTH_CROC1"/>
    <property type="match status" value="1"/>
</dbReference>
<comment type="caution">
    <text evidence="3">The sequence shown here is derived from an EMBL/GenBank/DDBJ whole genome shotgun (WGS) entry which is preliminary data.</text>
</comment>
<dbReference type="Pfam" id="PF01381">
    <property type="entry name" value="HTH_3"/>
    <property type="match status" value="1"/>
</dbReference>
<dbReference type="Proteomes" id="UP001296706">
    <property type="component" value="Unassembled WGS sequence"/>
</dbReference>
<gene>
    <name evidence="3" type="ORF">HF577_36155</name>
</gene>
<dbReference type="InterPro" id="IPR050807">
    <property type="entry name" value="TransReg_Diox_bact_type"/>
</dbReference>
<dbReference type="InterPro" id="IPR001387">
    <property type="entry name" value="Cro/C1-type_HTH"/>
</dbReference>
<reference evidence="3 4" key="1">
    <citation type="submission" date="2020-04" db="EMBL/GenBank/DDBJ databases">
        <authorList>
            <person name="Klaysubun C."/>
            <person name="Duangmal K."/>
            <person name="Lipun K."/>
        </authorList>
    </citation>
    <scope>NUCLEOTIDE SEQUENCE [LARGE SCALE GENOMIC DNA]</scope>
    <source>
        <strain evidence="3 4">JCM 11839</strain>
    </source>
</reference>
<dbReference type="SMART" id="SM00530">
    <property type="entry name" value="HTH_XRE"/>
    <property type="match status" value="1"/>
</dbReference>
<feature type="domain" description="HTH cro/C1-type" evidence="2">
    <location>
        <begin position="6"/>
        <end position="61"/>
    </location>
</feature>
<dbReference type="RefSeq" id="WP_169400502.1">
    <property type="nucleotide sequence ID" value="NZ_BAAAJH010000003.1"/>
</dbReference>
<name>A0ABX1RTD8_9PSEU</name>
<dbReference type="PANTHER" id="PTHR46797:SF1">
    <property type="entry name" value="METHYLPHOSPHONATE SYNTHASE"/>
    <property type="match status" value="1"/>
</dbReference>
<dbReference type="InterPro" id="IPR010982">
    <property type="entry name" value="Lambda_DNA-bd_dom_sf"/>
</dbReference>
<sequence length="178" mass="19103">MVGTRIRALRTARGITVTELARRAAVSTALISQVERELADPSLVTVRKIARALDVPLFSLFEESEPADVAVVRSDARIHVQSPGGGIAYSRVSPGRGRLEVLHGVLSPGGASAAEPWSHPSEECALVTAGRLVVEVAGAERALDVGDSCYFDSRLPHRYVNPYREQAEFVVSITPPGY</sequence>
<dbReference type="CDD" id="cd00093">
    <property type="entry name" value="HTH_XRE"/>
    <property type="match status" value="1"/>
</dbReference>
<protein>
    <submittedName>
        <fullName evidence="3">Cupin domain-containing protein</fullName>
    </submittedName>
</protein>
<dbReference type="SUPFAM" id="SSF51182">
    <property type="entry name" value="RmlC-like cupins"/>
    <property type="match status" value="1"/>
</dbReference>
<dbReference type="SUPFAM" id="SSF47413">
    <property type="entry name" value="lambda repressor-like DNA-binding domains"/>
    <property type="match status" value="1"/>
</dbReference>
<dbReference type="InterPro" id="IPR011051">
    <property type="entry name" value="RmlC_Cupin_sf"/>
</dbReference>
<keyword evidence="4" id="KW-1185">Reference proteome</keyword>